<dbReference type="NCBIfam" id="TIGR04056">
    <property type="entry name" value="OMP_RagA_SusC"/>
    <property type="match status" value="1"/>
</dbReference>
<sequence>MRIFVFRDFVLEKCYKLFEYNQIFIYTSFLLKHTIILNLNLKKMNFKNYVTLLLLLIFCLPLSAQVGGNTSGATITIKGQVVDNLGEPIIGANVLEEGTTNGVITDIDGRYTLVVGTKSNIQISYIGYASQTLKANAIPSVVTMKEDSELLQEVVVVGYGTMKKQDLTGAVASLKGDAIEKEQRQSIQDLLRTGVAGLSVGMETDAKGNTSMLIRGKGTIAASTDPLIVLDGVIYSGQMTDINPNDIERVDVLKDASSTAVYGAQAANGVVLITTKKGTSSKKPTISFNGSWGIQMVNSLPEVYEGQDFVNFRQAVMKSAEYEKAATGYFDNPANLSGSELDEWLGTDTGNPTEVWLNRLRMTNTEVDNYMAGRTVDWKDLTLRTALRQDYTVSIAGKKDEMSYYSSINYLKNESNNRGSDYSAIRARVNLENKVQEFLTYGVNAQFTNRDESSLNTTDNAVYSSWSSVLSPYGSVYNEDGSLKLYPNDNNNATNPLLNQVYYNKKYDINNLNTSIYLKVDLPFGFSVQTTYSPRFEWVNYMFHRSADHPSAGDEGGYVHRYAQKDFYWQWDNMLKWNKTFGKHTFDFTGLVNWEKFQRWKTTAKNQAFQPSDNLGFGGIGYGTSPSVDAGDIYRTGDALMGRLHYSYNNRYLLTATVRRDGYSAFGQANPHAVFPSIALGWVFTEESFWKNLNADWFEYAKLRFTYGENGNRSVGEYAALMQLEPRKYMYVDPATGQLVNINTFYCYNMANPNLKWETTTSYNLGLDFTFLGGRLTGSIDAYHKSTTDLLNNRQLPSLIGYSSVKANIGEIWNRGFELSLSSTNINNDILTWRTTFNLAYNKNTIKHLYGIMEDIKDETGKVIGQKEADDITNGYFIGHALDEVWGYKFIGVWQDNETEEAAKYGQRPGDPKILDKDKNYKYGNEDKEFLGNTTPKVRWNMRNEFTLFKNFDISFSMYSYLGHIKTMGRFTNNNALLNTVNQIKREYWTPENPINDYPRLSAKSPSGISYSIYKKASFMRIDNLSLGYTFPKNLLTPLKLEALRLNLTVKNLGYFTGWPAYDPENSDSNTPRTITFGINMTL</sequence>
<keyword evidence="3 8" id="KW-1134">Transmembrane beta strand</keyword>
<proteinExistence type="inferred from homology"/>
<keyword evidence="6 8" id="KW-0472">Membrane</keyword>
<keyword evidence="10" id="KW-1133">Transmembrane helix</keyword>
<dbReference type="SUPFAM" id="SSF56935">
    <property type="entry name" value="Porins"/>
    <property type="match status" value="1"/>
</dbReference>
<feature type="domain" description="TonB-dependent receptor-like beta-barrel" evidence="11">
    <location>
        <begin position="478"/>
        <end position="1053"/>
    </location>
</feature>
<dbReference type="AlphaFoldDB" id="F3PR05"/>
<evidence type="ECO:0000256" key="8">
    <source>
        <dbReference type="PROSITE-ProRule" id="PRU01360"/>
    </source>
</evidence>
<name>F3PR05_9BACE</name>
<dbReference type="InterPro" id="IPR012910">
    <property type="entry name" value="Plug_dom"/>
</dbReference>
<keyword evidence="7 8" id="KW-0998">Cell outer membrane</keyword>
<evidence type="ECO:0000256" key="4">
    <source>
        <dbReference type="ARBA" id="ARBA00022692"/>
    </source>
</evidence>
<dbReference type="InterPro" id="IPR036942">
    <property type="entry name" value="Beta-barrel_TonB_sf"/>
</dbReference>
<dbReference type="HOGENOM" id="CLU_004317_0_0_10"/>
<evidence type="ECO:0000259" key="11">
    <source>
        <dbReference type="Pfam" id="PF00593"/>
    </source>
</evidence>
<dbReference type="STRING" id="763034.HMPREF9446_01153"/>
<evidence type="ECO:0000313" key="13">
    <source>
        <dbReference type="EMBL" id="EGF58546.1"/>
    </source>
</evidence>
<dbReference type="InterPro" id="IPR008969">
    <property type="entry name" value="CarboxyPept-like_regulatory"/>
</dbReference>
<dbReference type="Gene3D" id="2.60.40.1120">
    <property type="entry name" value="Carboxypeptidase-like, regulatory domain"/>
    <property type="match status" value="1"/>
</dbReference>
<dbReference type="Proteomes" id="UP000003416">
    <property type="component" value="Unassembled WGS sequence"/>
</dbReference>
<feature type="domain" description="TonB-dependent receptor plug" evidence="12">
    <location>
        <begin position="163"/>
        <end position="270"/>
    </location>
</feature>
<dbReference type="InterPro" id="IPR000531">
    <property type="entry name" value="Beta-barrel_TonB"/>
</dbReference>
<dbReference type="InterPro" id="IPR039426">
    <property type="entry name" value="TonB-dep_rcpt-like"/>
</dbReference>
<evidence type="ECO:0000313" key="14">
    <source>
        <dbReference type="Proteomes" id="UP000003416"/>
    </source>
</evidence>
<dbReference type="eggNOG" id="COG1629">
    <property type="taxonomic scope" value="Bacteria"/>
</dbReference>
<keyword evidence="4 8" id="KW-0812">Transmembrane</keyword>
<evidence type="ECO:0000256" key="5">
    <source>
        <dbReference type="ARBA" id="ARBA00023077"/>
    </source>
</evidence>
<evidence type="ECO:0000256" key="1">
    <source>
        <dbReference type="ARBA" id="ARBA00004571"/>
    </source>
</evidence>
<evidence type="ECO:0000256" key="2">
    <source>
        <dbReference type="ARBA" id="ARBA00022448"/>
    </source>
</evidence>
<dbReference type="EMBL" id="AFBN01000021">
    <property type="protein sequence ID" value="EGF58546.1"/>
    <property type="molecule type" value="Genomic_DNA"/>
</dbReference>
<dbReference type="InterPro" id="IPR023996">
    <property type="entry name" value="TonB-dep_OMP_SusC/RagA"/>
</dbReference>
<dbReference type="NCBIfam" id="TIGR04057">
    <property type="entry name" value="SusC_RagA_signa"/>
    <property type="match status" value="1"/>
</dbReference>
<reference evidence="13 14" key="1">
    <citation type="submission" date="2011-02" db="EMBL/GenBank/DDBJ databases">
        <authorList>
            <person name="Weinstock G."/>
            <person name="Sodergren E."/>
            <person name="Clifton S."/>
            <person name="Fulton L."/>
            <person name="Fulton B."/>
            <person name="Courtney L."/>
            <person name="Fronick C."/>
            <person name="Harrison M."/>
            <person name="Strong C."/>
            <person name="Farmer C."/>
            <person name="Delahaunty K."/>
            <person name="Markovic C."/>
            <person name="Hall O."/>
            <person name="Minx P."/>
            <person name="Tomlinson C."/>
            <person name="Mitreva M."/>
            <person name="Hou S."/>
            <person name="Chen J."/>
            <person name="Wollam A."/>
            <person name="Pepin K.H."/>
            <person name="Johnson M."/>
            <person name="Bhonagiri V."/>
            <person name="Zhang X."/>
            <person name="Suruliraj S."/>
            <person name="Warren W."/>
            <person name="Chinwalla A."/>
            <person name="Mardis E.R."/>
            <person name="Wilson R.K."/>
        </authorList>
    </citation>
    <scope>NUCLEOTIDE SEQUENCE [LARGE SCALE GENOMIC DNA]</scope>
    <source>
        <strain evidence="13 14">YIT 12057</strain>
    </source>
</reference>
<dbReference type="Gene3D" id="2.170.130.10">
    <property type="entry name" value="TonB-dependent receptor, plug domain"/>
    <property type="match status" value="1"/>
</dbReference>
<dbReference type="PROSITE" id="PS52016">
    <property type="entry name" value="TONB_DEPENDENT_REC_3"/>
    <property type="match status" value="1"/>
</dbReference>
<comment type="caution">
    <text evidence="13">The sequence shown here is derived from an EMBL/GenBank/DDBJ whole genome shotgun (WGS) entry which is preliminary data.</text>
</comment>
<organism evidence="13 14">
    <name type="scientific">Bacteroides fluxus YIT 12057</name>
    <dbReference type="NCBI Taxonomy" id="763034"/>
    <lineage>
        <taxon>Bacteria</taxon>
        <taxon>Pseudomonadati</taxon>
        <taxon>Bacteroidota</taxon>
        <taxon>Bacteroidia</taxon>
        <taxon>Bacteroidales</taxon>
        <taxon>Bacteroidaceae</taxon>
        <taxon>Bacteroides</taxon>
    </lineage>
</organism>
<dbReference type="SUPFAM" id="SSF49464">
    <property type="entry name" value="Carboxypeptidase regulatory domain-like"/>
    <property type="match status" value="1"/>
</dbReference>
<protein>
    <submittedName>
        <fullName evidence="13">TonB-dependent receptor plug domain protein</fullName>
    </submittedName>
</protein>
<keyword evidence="2 8" id="KW-0813">Transport</keyword>
<dbReference type="Pfam" id="PF07715">
    <property type="entry name" value="Plug"/>
    <property type="match status" value="1"/>
</dbReference>
<gene>
    <name evidence="13" type="ORF">HMPREF9446_01153</name>
</gene>
<dbReference type="Gene3D" id="2.40.170.20">
    <property type="entry name" value="TonB-dependent receptor, beta-barrel domain"/>
    <property type="match status" value="1"/>
</dbReference>
<evidence type="ECO:0000259" key="12">
    <source>
        <dbReference type="Pfam" id="PF07715"/>
    </source>
</evidence>
<keyword evidence="14" id="KW-1185">Reference proteome</keyword>
<dbReference type="GO" id="GO:0009279">
    <property type="term" value="C:cell outer membrane"/>
    <property type="evidence" value="ECO:0007669"/>
    <property type="project" value="UniProtKB-SubCell"/>
</dbReference>
<evidence type="ECO:0000256" key="7">
    <source>
        <dbReference type="ARBA" id="ARBA00023237"/>
    </source>
</evidence>
<keyword evidence="13" id="KW-0675">Receptor</keyword>
<evidence type="ECO:0000256" key="10">
    <source>
        <dbReference type="SAM" id="Phobius"/>
    </source>
</evidence>
<accession>F3PR05</accession>
<dbReference type="InterPro" id="IPR037066">
    <property type="entry name" value="Plug_dom_sf"/>
</dbReference>
<evidence type="ECO:0000256" key="9">
    <source>
        <dbReference type="RuleBase" id="RU003357"/>
    </source>
</evidence>
<comment type="similarity">
    <text evidence="8 9">Belongs to the TonB-dependent receptor family.</text>
</comment>
<dbReference type="Pfam" id="PF13715">
    <property type="entry name" value="CarbopepD_reg_2"/>
    <property type="match status" value="1"/>
</dbReference>
<feature type="transmembrane region" description="Helical" evidence="10">
    <location>
        <begin position="49"/>
        <end position="68"/>
    </location>
</feature>
<dbReference type="InterPro" id="IPR023997">
    <property type="entry name" value="TonB-dep_OMP_SusC/RagA_CS"/>
</dbReference>
<comment type="subcellular location">
    <subcellularLocation>
        <location evidence="1 8">Cell outer membrane</location>
        <topology evidence="1 8">Multi-pass membrane protein</topology>
    </subcellularLocation>
</comment>
<evidence type="ECO:0000256" key="3">
    <source>
        <dbReference type="ARBA" id="ARBA00022452"/>
    </source>
</evidence>
<evidence type="ECO:0000256" key="6">
    <source>
        <dbReference type="ARBA" id="ARBA00023136"/>
    </source>
</evidence>
<keyword evidence="5 9" id="KW-0798">TonB box</keyword>
<dbReference type="Pfam" id="PF00593">
    <property type="entry name" value="TonB_dep_Rec_b-barrel"/>
    <property type="match status" value="1"/>
</dbReference>